<dbReference type="EMBL" id="AZEH01000015">
    <property type="protein sequence ID" value="KRL06155.1"/>
    <property type="molecule type" value="Genomic_DNA"/>
</dbReference>
<proteinExistence type="predicted"/>
<dbReference type="STRING" id="1423777.FD46_GL000261"/>
<keyword evidence="3" id="KW-1185">Reference proteome</keyword>
<accession>A0A0R1MNY0</accession>
<sequence length="53" mass="6193">MILHHKYAFSRSPSDRVLRKQRKLTSLIIINAIKDIIYFISIIYMISVSNGVE</sequence>
<protein>
    <submittedName>
        <fullName evidence="2">Uncharacterized protein</fullName>
    </submittedName>
</protein>
<feature type="transmembrane region" description="Helical" evidence="1">
    <location>
        <begin position="24"/>
        <end position="46"/>
    </location>
</feature>
<dbReference type="PATRIC" id="fig|1423777.3.peg.271"/>
<evidence type="ECO:0000313" key="2">
    <source>
        <dbReference type="EMBL" id="KRL06155.1"/>
    </source>
</evidence>
<dbReference type="AlphaFoldDB" id="A0A0R1MNY0"/>
<comment type="caution">
    <text evidence="2">The sequence shown here is derived from an EMBL/GenBank/DDBJ whole genome shotgun (WGS) entry which is preliminary data.</text>
</comment>
<gene>
    <name evidence="2" type="ORF">FD46_GL000261</name>
</gene>
<keyword evidence="1" id="KW-0472">Membrane</keyword>
<keyword evidence="1" id="KW-1133">Transmembrane helix</keyword>
<organism evidence="2 3">
    <name type="scientific">Liquorilactobacillus oeni DSM 19972</name>
    <dbReference type="NCBI Taxonomy" id="1423777"/>
    <lineage>
        <taxon>Bacteria</taxon>
        <taxon>Bacillati</taxon>
        <taxon>Bacillota</taxon>
        <taxon>Bacilli</taxon>
        <taxon>Lactobacillales</taxon>
        <taxon>Lactobacillaceae</taxon>
        <taxon>Liquorilactobacillus</taxon>
    </lineage>
</organism>
<dbReference type="Proteomes" id="UP000051686">
    <property type="component" value="Unassembled WGS sequence"/>
</dbReference>
<keyword evidence="1" id="KW-0812">Transmembrane</keyword>
<reference evidence="2 3" key="1">
    <citation type="journal article" date="2015" name="Genome Announc.">
        <title>Expanding the biotechnology potential of lactobacilli through comparative genomics of 213 strains and associated genera.</title>
        <authorList>
            <person name="Sun Z."/>
            <person name="Harris H.M."/>
            <person name="McCann A."/>
            <person name="Guo C."/>
            <person name="Argimon S."/>
            <person name="Zhang W."/>
            <person name="Yang X."/>
            <person name="Jeffery I.B."/>
            <person name="Cooney J.C."/>
            <person name="Kagawa T.F."/>
            <person name="Liu W."/>
            <person name="Song Y."/>
            <person name="Salvetti E."/>
            <person name="Wrobel A."/>
            <person name="Rasinkangas P."/>
            <person name="Parkhill J."/>
            <person name="Rea M.C."/>
            <person name="O'Sullivan O."/>
            <person name="Ritari J."/>
            <person name="Douillard F.P."/>
            <person name="Paul Ross R."/>
            <person name="Yang R."/>
            <person name="Briner A.E."/>
            <person name="Felis G.E."/>
            <person name="de Vos W.M."/>
            <person name="Barrangou R."/>
            <person name="Klaenhammer T.R."/>
            <person name="Caufield P.W."/>
            <person name="Cui Y."/>
            <person name="Zhang H."/>
            <person name="O'Toole P.W."/>
        </authorList>
    </citation>
    <scope>NUCLEOTIDE SEQUENCE [LARGE SCALE GENOMIC DNA]</scope>
    <source>
        <strain evidence="2 3">DSM 19972</strain>
    </source>
</reference>
<evidence type="ECO:0000256" key="1">
    <source>
        <dbReference type="SAM" id="Phobius"/>
    </source>
</evidence>
<name>A0A0R1MNY0_9LACO</name>
<evidence type="ECO:0000313" key="3">
    <source>
        <dbReference type="Proteomes" id="UP000051686"/>
    </source>
</evidence>